<comment type="caution">
    <text evidence="4">The sequence shown here is derived from an EMBL/GenBank/DDBJ whole genome shotgun (WGS) entry which is preliminary data.</text>
</comment>
<dbReference type="Proteomes" id="UP000308768">
    <property type="component" value="Unassembled WGS sequence"/>
</dbReference>
<evidence type="ECO:0000256" key="1">
    <source>
        <dbReference type="SAM" id="MobiDB-lite"/>
    </source>
</evidence>
<feature type="transmembrane region" description="Helical" evidence="2">
    <location>
        <begin position="5"/>
        <end position="24"/>
    </location>
</feature>
<keyword evidence="2" id="KW-0472">Membrane</keyword>
<dbReference type="OrthoDB" id="438641at2759"/>
<dbReference type="PANTHER" id="PTHR12197:SF273">
    <property type="entry name" value="MYND-TYPE ZINC FINGER PROTEIN SAMB"/>
    <property type="match status" value="1"/>
</dbReference>
<evidence type="ECO:0000259" key="3">
    <source>
        <dbReference type="PROSITE" id="PS50280"/>
    </source>
</evidence>
<dbReference type="InterPro" id="IPR046341">
    <property type="entry name" value="SET_dom_sf"/>
</dbReference>
<feature type="region of interest" description="Disordered" evidence="1">
    <location>
        <begin position="187"/>
        <end position="221"/>
    </location>
</feature>
<evidence type="ECO:0000256" key="2">
    <source>
        <dbReference type="SAM" id="Phobius"/>
    </source>
</evidence>
<dbReference type="InterPro" id="IPR001214">
    <property type="entry name" value="SET_dom"/>
</dbReference>
<feature type="transmembrane region" description="Helical" evidence="2">
    <location>
        <begin position="30"/>
        <end position="54"/>
    </location>
</feature>
<protein>
    <recommendedName>
        <fullName evidence="3">SET domain-containing protein</fullName>
    </recommendedName>
</protein>
<dbReference type="PANTHER" id="PTHR12197">
    <property type="entry name" value="HISTONE-LYSINE N-METHYLTRANSFERASE SMYD"/>
    <property type="match status" value="1"/>
</dbReference>
<dbReference type="EMBL" id="NAJN01000469">
    <property type="protein sequence ID" value="TKA72862.1"/>
    <property type="molecule type" value="Genomic_DNA"/>
</dbReference>
<name>A0A4U0X8G0_9PEZI</name>
<evidence type="ECO:0000313" key="5">
    <source>
        <dbReference type="Proteomes" id="UP000308768"/>
    </source>
</evidence>
<feature type="domain" description="SET" evidence="3">
    <location>
        <begin position="480"/>
        <end position="777"/>
    </location>
</feature>
<dbReference type="Gene3D" id="2.170.270.10">
    <property type="entry name" value="SET domain"/>
    <property type="match status" value="1"/>
</dbReference>
<proteinExistence type="predicted"/>
<keyword evidence="2" id="KW-1133">Transmembrane helix</keyword>
<dbReference type="STRING" id="331657.A0A4U0X8G0"/>
<dbReference type="SUPFAM" id="SSF82199">
    <property type="entry name" value="SET domain"/>
    <property type="match status" value="1"/>
</dbReference>
<keyword evidence="5" id="KW-1185">Reference proteome</keyword>
<gene>
    <name evidence="4" type="ORF">B0A49_05064</name>
</gene>
<evidence type="ECO:0000313" key="4">
    <source>
        <dbReference type="EMBL" id="TKA72862.1"/>
    </source>
</evidence>
<dbReference type="Pfam" id="PF00856">
    <property type="entry name" value="SET"/>
    <property type="match status" value="1"/>
</dbReference>
<dbReference type="GO" id="GO:0005634">
    <property type="term" value="C:nucleus"/>
    <property type="evidence" value="ECO:0007669"/>
    <property type="project" value="TreeGrafter"/>
</dbReference>
<dbReference type="AlphaFoldDB" id="A0A4U0X8G0"/>
<sequence>MTASYVGAFFLVGLGMYYVDQWYIHPPAGLPWWASTGFASIGIGCVIFGTFLIVGPARLVNTITAVPVSGAASSPQLLLRIEAKKWMLFIKPTVLEVPAGELALPERMMKKVFPVAERSERELRLAAKANKDHRSIFTLPFRQLSKVMFEFFAASRKMFATRSEWVYLRVKGKGNWKIDRHGGWALDGGKGQVSQVGGAGSTEDDEGRHSDESSEGSAYEDPPALFTRGWDLTTKRWYPEISNVDLRSALNRLKELGTFLPSEPYSIDLYIKIAGAYVELGYPDLAAGAAYKALTLVDEVLDDSGEYHEEAFESLKLSIAYEPLMRRMSVLHPYPKMFSRFVPYDKEERHLREDGGIDIHPQDDEVLVWARDIYSQAAFVNLAQTLHVCGCLKSAYEFVQRGLHAHPEDDDLLATRDAINKKVATHFKSLGRPYKPNTIHVEEFPEVTMVRRELYPWNKHEPNRVSELDFLNREMSKVAPKLEVRATDLPVLSVGTKSKAPSETTKQLGIFAKEDIAPGEIILTETSLLTANNRLHDFLCDACGADLPDLTVSNPTPDQVAAAAKAVTCPESLCDKDAEAIAKDVPPAEAADALYAHLLLRTLAMAETQAAHPLDLSEVKFIWGDYHNLSIEDYWDPHHEHVTTDRFPKTLPFSFSANILMPLHMMEKMGVNVFESPQYDFWVLNTLYAKFRGTASARLSGLGGRPLRGPEVSAVHPMWCLANHSCDPNVSWEWGGSINFWARKERVQWKAGKGTTKQARTTAAGIKKGEEVLNHYCDIDLPLKERREWASGSLGGLCVCERCIWEEAQEKESAGQRSASRRRKKK</sequence>
<dbReference type="InterPro" id="IPR050869">
    <property type="entry name" value="H3K4_H4K5_MeTrfase"/>
</dbReference>
<dbReference type="PROSITE" id="PS50280">
    <property type="entry name" value="SET"/>
    <property type="match status" value="1"/>
</dbReference>
<organism evidence="4 5">
    <name type="scientific">Cryomyces minteri</name>
    <dbReference type="NCBI Taxonomy" id="331657"/>
    <lineage>
        <taxon>Eukaryota</taxon>
        <taxon>Fungi</taxon>
        <taxon>Dikarya</taxon>
        <taxon>Ascomycota</taxon>
        <taxon>Pezizomycotina</taxon>
        <taxon>Dothideomycetes</taxon>
        <taxon>Dothideomycetes incertae sedis</taxon>
        <taxon>Cryomyces</taxon>
    </lineage>
</organism>
<keyword evidence="2" id="KW-0812">Transmembrane</keyword>
<reference evidence="4 5" key="1">
    <citation type="submission" date="2017-03" db="EMBL/GenBank/DDBJ databases">
        <title>Genomes of endolithic fungi from Antarctica.</title>
        <authorList>
            <person name="Coleine C."/>
            <person name="Masonjones S."/>
            <person name="Stajich J.E."/>
        </authorList>
    </citation>
    <scope>NUCLEOTIDE SEQUENCE [LARGE SCALE GENOMIC DNA]</scope>
    <source>
        <strain evidence="4 5">CCFEE 5187</strain>
    </source>
</reference>
<accession>A0A4U0X8G0</accession>